<evidence type="ECO:0000313" key="3">
    <source>
        <dbReference type="Proteomes" id="UP000546642"/>
    </source>
</evidence>
<reference evidence="2 3" key="1">
    <citation type="submission" date="2020-08" db="EMBL/GenBank/DDBJ databases">
        <title>Sequencing the genomes of 1000 actinobacteria strains.</title>
        <authorList>
            <person name="Klenk H.-P."/>
        </authorList>
    </citation>
    <scope>NUCLEOTIDE SEQUENCE [LARGE SCALE GENOMIC DNA]</scope>
    <source>
        <strain evidence="2 3">DSM 46659</strain>
    </source>
</reference>
<gene>
    <name evidence="2" type="ORF">HNR23_000289</name>
</gene>
<accession>A0A7W9YDQ3</accession>
<feature type="domain" description="DUF397" evidence="1">
    <location>
        <begin position="5"/>
        <end position="57"/>
    </location>
</feature>
<evidence type="ECO:0000313" key="2">
    <source>
        <dbReference type="EMBL" id="MBB6170229.1"/>
    </source>
</evidence>
<organism evidence="2 3">
    <name type="scientific">Nocardiopsis mwathae</name>
    <dbReference type="NCBI Taxonomy" id="1472723"/>
    <lineage>
        <taxon>Bacteria</taxon>
        <taxon>Bacillati</taxon>
        <taxon>Actinomycetota</taxon>
        <taxon>Actinomycetes</taxon>
        <taxon>Streptosporangiales</taxon>
        <taxon>Nocardiopsidaceae</taxon>
        <taxon>Nocardiopsis</taxon>
    </lineage>
</organism>
<dbReference type="InterPro" id="IPR007278">
    <property type="entry name" value="DUF397"/>
</dbReference>
<evidence type="ECO:0000259" key="1">
    <source>
        <dbReference type="Pfam" id="PF04149"/>
    </source>
</evidence>
<keyword evidence="3" id="KW-1185">Reference proteome</keyword>
<comment type="caution">
    <text evidence="2">The sequence shown here is derived from an EMBL/GenBank/DDBJ whole genome shotgun (WGS) entry which is preliminary data.</text>
</comment>
<name>A0A7W9YDQ3_9ACTN</name>
<dbReference type="Proteomes" id="UP000546642">
    <property type="component" value="Unassembled WGS sequence"/>
</dbReference>
<dbReference type="EMBL" id="JACHDS010000001">
    <property type="protein sequence ID" value="MBB6170229.1"/>
    <property type="molecule type" value="Genomic_DNA"/>
</dbReference>
<dbReference type="Pfam" id="PF04149">
    <property type="entry name" value="DUF397"/>
    <property type="match status" value="1"/>
</dbReference>
<dbReference type="AlphaFoldDB" id="A0A7W9YDQ3"/>
<sequence>MTDLEFRKSSYSGNRQDCVEVARHTAIGAAMRDTKNRGLGHIEFPAAEWAAFIEAAKTHEL</sequence>
<proteinExistence type="predicted"/>
<dbReference type="RefSeq" id="WP_184072735.1">
    <property type="nucleotide sequence ID" value="NZ_JACHDS010000001.1"/>
</dbReference>
<protein>
    <recommendedName>
        <fullName evidence="1">DUF397 domain-containing protein</fullName>
    </recommendedName>
</protein>